<comment type="caution">
    <text evidence="2">The sequence shown here is derived from an EMBL/GenBank/DDBJ whole genome shotgun (WGS) entry which is preliminary data.</text>
</comment>
<feature type="region of interest" description="Disordered" evidence="1">
    <location>
        <begin position="63"/>
        <end position="83"/>
    </location>
</feature>
<reference evidence="3" key="1">
    <citation type="submission" date="2024-06" db="EMBL/GenBank/DDBJ databases">
        <title>Multi-omics analyses provide insights into the biosynthesis of the anticancer antibiotic pleurotin in Hohenbuehelia grisea.</title>
        <authorList>
            <person name="Weaver J.A."/>
            <person name="Alberti F."/>
        </authorList>
    </citation>
    <scope>NUCLEOTIDE SEQUENCE [LARGE SCALE GENOMIC DNA]</scope>
    <source>
        <strain evidence="3">T-177</strain>
    </source>
</reference>
<accession>A0ABR3IQQ8</accession>
<dbReference type="Proteomes" id="UP001556367">
    <property type="component" value="Unassembled WGS sequence"/>
</dbReference>
<evidence type="ECO:0000256" key="1">
    <source>
        <dbReference type="SAM" id="MobiDB-lite"/>
    </source>
</evidence>
<feature type="region of interest" description="Disordered" evidence="1">
    <location>
        <begin position="390"/>
        <end position="470"/>
    </location>
</feature>
<proteinExistence type="predicted"/>
<feature type="compositionally biased region" description="Basic and acidic residues" evidence="1">
    <location>
        <begin position="446"/>
        <end position="463"/>
    </location>
</feature>
<sequence>MWCIEEYRKILYPKLGDWRTSRKADRDTLVAAIVKAINAESAKLGHSEVEKLEKRVREWFGNHLNDGKVDQPNAEEAEDPEKKEVWGKTWNGQRVAKELYPAQYAEADANHSTLKFPERYNHAIKDLWACFDEDEQEELTQKAKDWNKEGPPPNVQAKTAKEEGASTTRKFLKYMRHQMGINAMVFLRWEDTEGETYYSVYETDLEIKMCTSNKGGYKSMQENWVKFNEDREGGFLNAKFRTYLIFGWTEKAESSDDSGAPKPKHWTELETTTEGYPILPQRPANASLKEMKKLIRTFVNDVRRTLKSSSRHGTVIESAAGHDIGIPTTPWGEILIDTSKHIDSKYLPNGIVLNDPLRMKMDNLNKVFAHWWTRQEAGKVPLQFLGAKPKEVVTSRKGKKPARYEELDDEDDEEEEEEEDKEAEADYDEMDKDGYGEGKDDDEETVPNKKCDETHAAARDKGTHSNLQVT</sequence>
<protein>
    <submittedName>
        <fullName evidence="2">Uncharacterized protein</fullName>
    </submittedName>
</protein>
<name>A0ABR3IQQ8_9AGAR</name>
<evidence type="ECO:0000313" key="2">
    <source>
        <dbReference type="EMBL" id="KAL0945628.1"/>
    </source>
</evidence>
<evidence type="ECO:0000313" key="3">
    <source>
        <dbReference type="Proteomes" id="UP001556367"/>
    </source>
</evidence>
<dbReference type="EMBL" id="JASNQZ010000017">
    <property type="protein sequence ID" value="KAL0945628.1"/>
    <property type="molecule type" value="Genomic_DNA"/>
</dbReference>
<gene>
    <name evidence="2" type="ORF">HGRIS_014782</name>
</gene>
<keyword evidence="3" id="KW-1185">Reference proteome</keyword>
<organism evidence="2 3">
    <name type="scientific">Hohenbuehelia grisea</name>
    <dbReference type="NCBI Taxonomy" id="104357"/>
    <lineage>
        <taxon>Eukaryota</taxon>
        <taxon>Fungi</taxon>
        <taxon>Dikarya</taxon>
        <taxon>Basidiomycota</taxon>
        <taxon>Agaricomycotina</taxon>
        <taxon>Agaricomycetes</taxon>
        <taxon>Agaricomycetidae</taxon>
        <taxon>Agaricales</taxon>
        <taxon>Pleurotineae</taxon>
        <taxon>Pleurotaceae</taxon>
        <taxon>Hohenbuehelia</taxon>
    </lineage>
</organism>
<feature type="compositionally biased region" description="Acidic residues" evidence="1">
    <location>
        <begin position="406"/>
        <end position="431"/>
    </location>
</feature>